<comment type="similarity">
    <text evidence="2">Belongs to the CorA metal ion transporter (MIT) (TC 1.A.35) family.</text>
</comment>
<evidence type="ECO:0000256" key="9">
    <source>
        <dbReference type="ARBA" id="ARBA00023065"/>
    </source>
</evidence>
<protein>
    <submittedName>
        <fullName evidence="12">CorA family divalent cation transporter</fullName>
    </submittedName>
</protein>
<keyword evidence="8 11" id="KW-1133">Transmembrane helix</keyword>
<keyword evidence="10 11" id="KW-0472">Membrane</keyword>
<keyword evidence="3" id="KW-0813">Transport</keyword>
<dbReference type="Gene3D" id="1.20.58.340">
    <property type="entry name" value="Magnesium transport protein CorA, transmembrane region"/>
    <property type="match status" value="2"/>
</dbReference>
<evidence type="ECO:0000313" key="12">
    <source>
        <dbReference type="EMBL" id="XBO40817.1"/>
    </source>
</evidence>
<evidence type="ECO:0000256" key="4">
    <source>
        <dbReference type="ARBA" id="ARBA00022475"/>
    </source>
</evidence>
<proteinExistence type="inferred from homology"/>
<keyword evidence="7" id="KW-0862">Zinc</keyword>
<feature type="transmembrane region" description="Helical" evidence="11">
    <location>
        <begin position="312"/>
        <end position="335"/>
    </location>
</feature>
<keyword evidence="9" id="KW-0406">Ion transport</keyword>
<dbReference type="EMBL" id="CP157484">
    <property type="protein sequence ID" value="XBO40817.1"/>
    <property type="molecule type" value="Genomic_DNA"/>
</dbReference>
<dbReference type="SUPFAM" id="SSF144083">
    <property type="entry name" value="Magnesium transport protein CorA, transmembrane region"/>
    <property type="match status" value="1"/>
</dbReference>
<dbReference type="InterPro" id="IPR045861">
    <property type="entry name" value="CorA_cytoplasmic_dom"/>
</dbReference>
<dbReference type="RefSeq" id="WP_406857674.1">
    <property type="nucleotide sequence ID" value="NZ_CP157484.1"/>
</dbReference>
<sequence>MTVRAAALPLADEHTRPGIVFAYRFDENGRGLALAQNAAPTLPDPDGRFWWVHVNLVDKRGRDWVSRQAFIPDEAKEVLLASTQHDQVDIEGDVLAGVFVDLKLDFAHETEELAQLRFILAERLLLTGRRQSLRSIGATRAAVETGRPIDSALDLLEAIVDREADVVAAAATELGHAVDSVEDKILEGYGAEAGAPIGAMRRRAVRLNRQLSRLMGLFRRVELAPALRLPADVREAAGRIAQRLESIHQEVHSTQERARLLQDEISARLAAETNRQLYALSMLTAVFLPATLVTGLFGMNTKGLPFAEDESGFWWACVIAVLAAMLVYIGLTAALRRGGGRH</sequence>
<evidence type="ECO:0000256" key="6">
    <source>
        <dbReference type="ARBA" id="ARBA00022692"/>
    </source>
</evidence>
<keyword evidence="4" id="KW-1003">Cell membrane</keyword>
<organism evidence="12">
    <name type="scientific">Alsobacter sp. KACC 23698</name>
    <dbReference type="NCBI Taxonomy" id="3149229"/>
    <lineage>
        <taxon>Bacteria</taxon>
        <taxon>Pseudomonadati</taxon>
        <taxon>Pseudomonadota</taxon>
        <taxon>Alphaproteobacteria</taxon>
        <taxon>Hyphomicrobiales</taxon>
        <taxon>Alsobacteraceae</taxon>
        <taxon>Alsobacter</taxon>
    </lineage>
</organism>
<evidence type="ECO:0000256" key="5">
    <source>
        <dbReference type="ARBA" id="ARBA00022519"/>
    </source>
</evidence>
<dbReference type="GO" id="GO:0050897">
    <property type="term" value="F:cobalt ion binding"/>
    <property type="evidence" value="ECO:0007669"/>
    <property type="project" value="TreeGrafter"/>
</dbReference>
<feature type="transmembrane region" description="Helical" evidence="11">
    <location>
        <begin position="277"/>
        <end position="300"/>
    </location>
</feature>
<keyword evidence="5" id="KW-0997">Cell inner membrane</keyword>
<evidence type="ECO:0000256" key="11">
    <source>
        <dbReference type="SAM" id="Phobius"/>
    </source>
</evidence>
<dbReference type="GO" id="GO:0015087">
    <property type="term" value="F:cobalt ion transmembrane transporter activity"/>
    <property type="evidence" value="ECO:0007669"/>
    <property type="project" value="TreeGrafter"/>
</dbReference>
<dbReference type="GO" id="GO:0015095">
    <property type="term" value="F:magnesium ion transmembrane transporter activity"/>
    <property type="evidence" value="ECO:0007669"/>
    <property type="project" value="TreeGrafter"/>
</dbReference>
<comment type="subcellular location">
    <subcellularLocation>
        <location evidence="1">Cell membrane</location>
        <topology evidence="1">Multi-pass membrane protein</topology>
    </subcellularLocation>
</comment>
<dbReference type="Gene3D" id="3.30.460.20">
    <property type="entry name" value="CorA soluble domain-like"/>
    <property type="match status" value="1"/>
</dbReference>
<accession>A0AAU7JK64</accession>
<evidence type="ECO:0000256" key="1">
    <source>
        <dbReference type="ARBA" id="ARBA00004651"/>
    </source>
</evidence>
<evidence type="ECO:0000256" key="7">
    <source>
        <dbReference type="ARBA" id="ARBA00022833"/>
    </source>
</evidence>
<dbReference type="InterPro" id="IPR002523">
    <property type="entry name" value="MgTranspt_CorA/ZnTranspt_ZntB"/>
</dbReference>
<dbReference type="PANTHER" id="PTHR46494">
    <property type="entry name" value="CORA FAMILY METAL ION TRANSPORTER (EUROFUNG)"/>
    <property type="match status" value="1"/>
</dbReference>
<dbReference type="InterPro" id="IPR045863">
    <property type="entry name" value="CorA_TM1_TM2"/>
</dbReference>
<dbReference type="GO" id="GO:0000287">
    <property type="term" value="F:magnesium ion binding"/>
    <property type="evidence" value="ECO:0007669"/>
    <property type="project" value="TreeGrafter"/>
</dbReference>
<reference evidence="12" key="1">
    <citation type="submission" date="2024-05" db="EMBL/GenBank/DDBJ databases">
        <authorList>
            <person name="Kim S."/>
            <person name="Heo J."/>
            <person name="Choi H."/>
            <person name="Choi Y."/>
            <person name="Kwon S.-W."/>
            <person name="Kim Y."/>
        </authorList>
    </citation>
    <scope>NUCLEOTIDE SEQUENCE</scope>
    <source>
        <strain evidence="12">KACC 23698</strain>
    </source>
</reference>
<dbReference type="PANTHER" id="PTHR46494:SF3">
    <property type="entry name" value="ZINC TRANSPORT PROTEIN ZNTB"/>
    <property type="match status" value="1"/>
</dbReference>
<evidence type="ECO:0000256" key="8">
    <source>
        <dbReference type="ARBA" id="ARBA00022989"/>
    </source>
</evidence>
<keyword evidence="6 11" id="KW-0812">Transmembrane</keyword>
<evidence type="ECO:0000256" key="3">
    <source>
        <dbReference type="ARBA" id="ARBA00022448"/>
    </source>
</evidence>
<dbReference type="AlphaFoldDB" id="A0AAU7JK64"/>
<dbReference type="GO" id="GO:0005886">
    <property type="term" value="C:plasma membrane"/>
    <property type="evidence" value="ECO:0007669"/>
    <property type="project" value="UniProtKB-SubCell"/>
</dbReference>
<gene>
    <name evidence="12" type="ORF">ABEG18_08690</name>
</gene>
<dbReference type="Pfam" id="PF01544">
    <property type="entry name" value="CorA"/>
    <property type="match status" value="1"/>
</dbReference>
<evidence type="ECO:0000256" key="10">
    <source>
        <dbReference type="ARBA" id="ARBA00023136"/>
    </source>
</evidence>
<evidence type="ECO:0000256" key="2">
    <source>
        <dbReference type="ARBA" id="ARBA00009765"/>
    </source>
</evidence>
<dbReference type="SUPFAM" id="SSF143865">
    <property type="entry name" value="CorA soluble domain-like"/>
    <property type="match status" value="1"/>
</dbReference>
<name>A0AAU7JK64_9HYPH</name>